<name>A0A291RGS2_9NOCA</name>
<sequence length="149" mass="16042">MLHALTESPDACTAAELADLTGLPLDEHNDTEGHPVPSIMGILELLEMDGAVQRGSSAWTLTDAAPDDPAAPEHELTGGRIRVLLALREMAWPRTPRGLAQATNRADGPLTAAMNWLARNTKQWVGPVPTWELAPRTSAQSEHPTQAEK</sequence>
<reference evidence="1 2" key="1">
    <citation type="submission" date="2017-10" db="EMBL/GenBank/DDBJ databases">
        <title>Comparative genomics between pathogenic Norcardia.</title>
        <authorList>
            <person name="Zeng L."/>
        </authorList>
    </citation>
    <scope>NUCLEOTIDE SEQUENCE [LARGE SCALE GENOMIC DNA]</scope>
    <source>
        <strain evidence="1 2">NC_YFY_NT001</strain>
    </source>
</reference>
<proteinExistence type="predicted"/>
<evidence type="ECO:0000313" key="1">
    <source>
        <dbReference type="EMBL" id="ATL66786.1"/>
    </source>
</evidence>
<dbReference type="KEGG" id="ntp:CRH09_11780"/>
<protein>
    <submittedName>
        <fullName evidence="1">Uncharacterized protein</fullName>
    </submittedName>
</protein>
<accession>A0A291RGS2</accession>
<gene>
    <name evidence="1" type="ORF">CRH09_11780</name>
</gene>
<dbReference type="EMBL" id="CP023778">
    <property type="protein sequence ID" value="ATL66786.1"/>
    <property type="molecule type" value="Genomic_DNA"/>
</dbReference>
<organism evidence="1 2">
    <name type="scientific">Nocardia terpenica</name>
    <dbReference type="NCBI Taxonomy" id="455432"/>
    <lineage>
        <taxon>Bacteria</taxon>
        <taxon>Bacillati</taxon>
        <taxon>Actinomycetota</taxon>
        <taxon>Actinomycetes</taxon>
        <taxon>Mycobacteriales</taxon>
        <taxon>Nocardiaceae</taxon>
        <taxon>Nocardia</taxon>
    </lineage>
</organism>
<dbReference type="Proteomes" id="UP000221961">
    <property type="component" value="Chromosome"/>
</dbReference>
<dbReference type="AlphaFoldDB" id="A0A291RGS2"/>
<evidence type="ECO:0000313" key="2">
    <source>
        <dbReference type="Proteomes" id="UP000221961"/>
    </source>
</evidence>